<proteinExistence type="predicted"/>
<dbReference type="GO" id="GO:0005524">
    <property type="term" value="F:ATP binding"/>
    <property type="evidence" value="ECO:0007669"/>
    <property type="project" value="UniProtKB-KW"/>
</dbReference>
<keyword evidence="10" id="KW-0472">Membrane</keyword>
<dbReference type="GO" id="GO:0016036">
    <property type="term" value="P:cellular response to phosphate starvation"/>
    <property type="evidence" value="ECO:0007669"/>
    <property type="project" value="TreeGrafter"/>
</dbReference>
<gene>
    <name evidence="12" type="ORF">D8M06_18865</name>
</gene>
<feature type="domain" description="Histidine kinase" evidence="11">
    <location>
        <begin position="239"/>
        <end position="453"/>
    </location>
</feature>
<accession>A0A494ZRL4</accession>
<reference evidence="12 13" key="1">
    <citation type="journal article" date="2016" name="Int. J. Syst. Evol. Microbiol.">
        <title>Oceanobacillus halophilus sp. nov., a novel moderately halophilic bacterium from a hypersaline lake.</title>
        <authorList>
            <person name="Amoozegar M.A."/>
            <person name="Bagheri M."/>
            <person name="Makhdoumi A."/>
            <person name="Nikou M.M."/>
            <person name="Fazeli S.A.S."/>
            <person name="Schumann P."/>
            <person name="Sproer C."/>
            <person name="Sanchez-Porro C."/>
            <person name="Ventosa A."/>
        </authorList>
    </citation>
    <scope>NUCLEOTIDE SEQUENCE [LARGE SCALE GENOMIC DNA]</scope>
    <source>
        <strain evidence="12 13">DSM 23996</strain>
    </source>
</reference>
<dbReference type="Gene3D" id="6.10.340.10">
    <property type="match status" value="1"/>
</dbReference>
<keyword evidence="5" id="KW-0808">Transferase</keyword>
<evidence type="ECO:0000256" key="6">
    <source>
        <dbReference type="ARBA" id="ARBA00022741"/>
    </source>
</evidence>
<keyword evidence="10" id="KW-1133">Transmembrane helix</keyword>
<evidence type="ECO:0000256" key="10">
    <source>
        <dbReference type="SAM" id="Phobius"/>
    </source>
</evidence>
<dbReference type="GO" id="GO:0005886">
    <property type="term" value="C:plasma membrane"/>
    <property type="evidence" value="ECO:0007669"/>
    <property type="project" value="UniProtKB-SubCell"/>
</dbReference>
<dbReference type="GO" id="GO:0000155">
    <property type="term" value="F:phosphorelay sensor kinase activity"/>
    <property type="evidence" value="ECO:0007669"/>
    <property type="project" value="InterPro"/>
</dbReference>
<feature type="transmembrane region" description="Helical" evidence="10">
    <location>
        <begin position="9"/>
        <end position="32"/>
    </location>
</feature>
<evidence type="ECO:0000256" key="8">
    <source>
        <dbReference type="ARBA" id="ARBA00022840"/>
    </source>
</evidence>
<evidence type="ECO:0000259" key="11">
    <source>
        <dbReference type="PROSITE" id="PS50109"/>
    </source>
</evidence>
<evidence type="ECO:0000313" key="12">
    <source>
        <dbReference type="EMBL" id="RKQ28437.1"/>
    </source>
</evidence>
<comment type="caution">
    <text evidence="12">The sequence shown here is derived from an EMBL/GenBank/DDBJ whole genome shotgun (WGS) entry which is preliminary data.</text>
</comment>
<protein>
    <recommendedName>
        <fullName evidence="3">histidine kinase</fullName>
        <ecNumber evidence="3">2.7.13.3</ecNumber>
    </recommendedName>
</protein>
<dbReference type="Pfam" id="PF02518">
    <property type="entry name" value="HATPase_c"/>
    <property type="match status" value="1"/>
</dbReference>
<keyword evidence="10" id="KW-0812">Transmembrane</keyword>
<evidence type="ECO:0000256" key="5">
    <source>
        <dbReference type="ARBA" id="ARBA00022679"/>
    </source>
</evidence>
<dbReference type="Gene3D" id="3.30.565.10">
    <property type="entry name" value="Histidine kinase-like ATPase, C-terminal domain"/>
    <property type="match status" value="1"/>
</dbReference>
<dbReference type="FunFam" id="3.30.565.10:FF:000006">
    <property type="entry name" value="Sensor histidine kinase WalK"/>
    <property type="match status" value="1"/>
</dbReference>
<dbReference type="Proteomes" id="UP000269301">
    <property type="component" value="Unassembled WGS sequence"/>
</dbReference>
<dbReference type="PANTHER" id="PTHR45453:SF1">
    <property type="entry name" value="PHOSPHATE REGULON SENSOR PROTEIN PHOR"/>
    <property type="match status" value="1"/>
</dbReference>
<keyword evidence="4" id="KW-0597">Phosphoprotein</keyword>
<dbReference type="SMART" id="SM00388">
    <property type="entry name" value="HisKA"/>
    <property type="match status" value="1"/>
</dbReference>
<keyword evidence="9" id="KW-0902">Two-component regulatory system</keyword>
<keyword evidence="13" id="KW-1185">Reference proteome</keyword>
<dbReference type="InterPro" id="IPR050351">
    <property type="entry name" value="BphY/WalK/GraS-like"/>
</dbReference>
<comment type="catalytic activity">
    <reaction evidence="1">
        <text>ATP + protein L-histidine = ADP + protein N-phospho-L-histidine.</text>
        <dbReference type="EC" id="2.7.13.3"/>
    </reaction>
</comment>
<dbReference type="InterPro" id="IPR005467">
    <property type="entry name" value="His_kinase_dom"/>
</dbReference>
<name>A0A494ZRL4_9BACI</name>
<evidence type="ECO:0000256" key="1">
    <source>
        <dbReference type="ARBA" id="ARBA00000085"/>
    </source>
</evidence>
<dbReference type="EMBL" id="RBZP01000031">
    <property type="protein sequence ID" value="RKQ28437.1"/>
    <property type="molecule type" value="Genomic_DNA"/>
</dbReference>
<comment type="subcellular location">
    <subcellularLocation>
        <location evidence="2">Cell membrane</location>
        <topology evidence="2">Multi-pass membrane protein</topology>
    </subcellularLocation>
</comment>
<keyword evidence="7 12" id="KW-0418">Kinase</keyword>
<dbReference type="PANTHER" id="PTHR45453">
    <property type="entry name" value="PHOSPHATE REGULON SENSOR PROTEIN PHOR"/>
    <property type="match status" value="1"/>
</dbReference>
<evidence type="ECO:0000256" key="2">
    <source>
        <dbReference type="ARBA" id="ARBA00004651"/>
    </source>
</evidence>
<keyword evidence="6" id="KW-0547">Nucleotide-binding</keyword>
<dbReference type="PROSITE" id="PS50109">
    <property type="entry name" value="HIS_KIN"/>
    <property type="match status" value="1"/>
</dbReference>
<evidence type="ECO:0000256" key="4">
    <source>
        <dbReference type="ARBA" id="ARBA00022553"/>
    </source>
</evidence>
<dbReference type="Gene3D" id="1.10.287.130">
    <property type="match status" value="1"/>
</dbReference>
<feature type="transmembrane region" description="Helical" evidence="10">
    <location>
        <begin position="158"/>
        <end position="177"/>
    </location>
</feature>
<evidence type="ECO:0000256" key="9">
    <source>
        <dbReference type="ARBA" id="ARBA00023012"/>
    </source>
</evidence>
<dbReference type="AlphaFoldDB" id="A0A494ZRL4"/>
<dbReference type="CDD" id="cd00082">
    <property type="entry name" value="HisKA"/>
    <property type="match status" value="1"/>
</dbReference>
<evidence type="ECO:0000313" key="13">
    <source>
        <dbReference type="Proteomes" id="UP000269301"/>
    </source>
</evidence>
<dbReference type="GO" id="GO:0004721">
    <property type="term" value="F:phosphoprotein phosphatase activity"/>
    <property type="evidence" value="ECO:0007669"/>
    <property type="project" value="TreeGrafter"/>
</dbReference>
<dbReference type="InterPro" id="IPR003594">
    <property type="entry name" value="HATPase_dom"/>
</dbReference>
<keyword evidence="8" id="KW-0067">ATP-binding</keyword>
<evidence type="ECO:0000256" key="7">
    <source>
        <dbReference type="ARBA" id="ARBA00022777"/>
    </source>
</evidence>
<dbReference type="RefSeq" id="WP_121206133.1">
    <property type="nucleotide sequence ID" value="NZ_RBZP01000031.1"/>
</dbReference>
<dbReference type="OrthoDB" id="9813151at2"/>
<dbReference type="PRINTS" id="PR00344">
    <property type="entry name" value="BCTRLSENSOR"/>
</dbReference>
<dbReference type="InterPro" id="IPR036890">
    <property type="entry name" value="HATPase_C_sf"/>
</dbReference>
<dbReference type="SMART" id="SM00387">
    <property type="entry name" value="HATPase_c"/>
    <property type="match status" value="1"/>
</dbReference>
<dbReference type="SUPFAM" id="SSF47384">
    <property type="entry name" value="Homodimeric domain of signal transducing histidine kinase"/>
    <property type="match status" value="1"/>
</dbReference>
<evidence type="ECO:0000256" key="3">
    <source>
        <dbReference type="ARBA" id="ARBA00012438"/>
    </source>
</evidence>
<dbReference type="SUPFAM" id="SSF55874">
    <property type="entry name" value="ATPase domain of HSP90 chaperone/DNA topoisomerase II/histidine kinase"/>
    <property type="match status" value="1"/>
</dbReference>
<dbReference type="Pfam" id="PF00512">
    <property type="entry name" value="HisKA"/>
    <property type="match status" value="1"/>
</dbReference>
<sequence>MKLTLRYKILFFFLVISFSGIFITAFSIFFGVEEQFDNYIQSNREQNIELIQEEVIEQYTTNGELISDRLTNLLHQQGMTEGVFYTIYDQREQVVADTNRSSGMMRGRGMGMHSSNEYTLKSYDLAIDDVSIGTIDVHYPLEFIGEEFAFLNSIKRNIVIAIMVTVILSIIFSLIFSKRLTNGFAKMSKAIIGLKNHQKQVQIPVEELSGEMKKLGESFNELADSISKEERLRKQFTADFAHELRTPLTTLRSHLEAYQDKIWEPTQERLQQSHNELMRLVRLVNELEKLIAAENPQIKLAKTSIHANELVTFMKNQFTRRFQERGVGLTIAPSTKEIWFNGDRDRVIQILTNIINNALQYTPTGKEVLLAVDEDSHHVTFMVKDEGKGIAEKDIPYLYERFYRGDKSRDRKTGGIGIGLSIAKALIDAHQGKITIESKERIGTTVMVYFPKS</sequence>
<dbReference type="InterPro" id="IPR004358">
    <property type="entry name" value="Sig_transdc_His_kin-like_C"/>
</dbReference>
<organism evidence="12 13">
    <name type="scientific">Oceanobacillus halophilus</name>
    <dbReference type="NCBI Taxonomy" id="930130"/>
    <lineage>
        <taxon>Bacteria</taxon>
        <taxon>Bacillati</taxon>
        <taxon>Bacillota</taxon>
        <taxon>Bacilli</taxon>
        <taxon>Bacillales</taxon>
        <taxon>Bacillaceae</taxon>
        <taxon>Oceanobacillus</taxon>
    </lineage>
</organism>
<dbReference type="InterPro" id="IPR036097">
    <property type="entry name" value="HisK_dim/P_sf"/>
</dbReference>
<dbReference type="EC" id="2.7.13.3" evidence="3"/>
<dbReference type="InterPro" id="IPR003661">
    <property type="entry name" value="HisK_dim/P_dom"/>
</dbReference>